<protein>
    <submittedName>
        <fullName evidence="2">Uncharacterized protein</fullName>
    </submittedName>
</protein>
<name>D6PKE4_9ZZZZ</name>
<evidence type="ECO:0000256" key="1">
    <source>
        <dbReference type="SAM" id="Phobius"/>
    </source>
</evidence>
<reference evidence="2" key="1">
    <citation type="journal article" date="2010" name="ISME J.">
        <title>Metagenome of the Mediterranean deep chlorophyll maximum studied by direct and fosmid library 454 pyrosequencing.</title>
        <authorList>
            <person name="Ghai R."/>
            <person name="Martin-Cuadrado A.B."/>
            <person name="Molto A.G."/>
            <person name="Heredia I.G."/>
            <person name="Cabrera R."/>
            <person name="Martin J."/>
            <person name="Verdu M."/>
            <person name="Deschamps P."/>
            <person name="Moreira D."/>
            <person name="Lopez-Garcia P."/>
            <person name="Mira A."/>
            <person name="Rodriguez-Valera F."/>
        </authorList>
    </citation>
    <scope>NUCLEOTIDE SEQUENCE</scope>
</reference>
<dbReference type="EMBL" id="GU943124">
    <property type="protein sequence ID" value="ADD96195.1"/>
    <property type="molecule type" value="Genomic_DNA"/>
</dbReference>
<organism evidence="2">
    <name type="scientific">uncultured organism MedDCM-OCT-S05-C26</name>
    <dbReference type="NCBI Taxonomy" id="743623"/>
    <lineage>
        <taxon>unclassified sequences</taxon>
        <taxon>environmental samples</taxon>
    </lineage>
</organism>
<evidence type="ECO:0000313" key="2">
    <source>
        <dbReference type="EMBL" id="ADD96195.1"/>
    </source>
</evidence>
<feature type="transmembrane region" description="Helical" evidence="1">
    <location>
        <begin position="39"/>
        <end position="57"/>
    </location>
</feature>
<keyword evidence="1" id="KW-1133">Transmembrane helix</keyword>
<accession>D6PKE4</accession>
<proteinExistence type="predicted"/>
<sequence>MQGMMLRMSPFSCSLMKHINDRSPGFYDPEHRSPKTNGIIVAIFASCLAVLFGSASLRLSTLNSANIVSRVGNLPAKN</sequence>
<dbReference type="AlphaFoldDB" id="D6PKE4"/>
<keyword evidence="1" id="KW-0472">Membrane</keyword>
<keyword evidence="1" id="KW-0812">Transmembrane</keyword>